<keyword evidence="5" id="KW-1185">Reference proteome</keyword>
<name>A0A7W6P8V2_9SPHI</name>
<dbReference type="AlphaFoldDB" id="A0A7W6P8V2"/>
<dbReference type="Proteomes" id="UP000532273">
    <property type="component" value="Unassembled WGS sequence"/>
</dbReference>
<reference evidence="2" key="4">
    <citation type="submission" date="2024-05" db="EMBL/GenBank/DDBJ databases">
        <authorList>
            <person name="Sun Q."/>
            <person name="Zhou Y."/>
        </authorList>
    </citation>
    <scope>NUCLEOTIDE SEQUENCE</scope>
    <source>
        <strain evidence="2">CGMCC 1.15287</strain>
    </source>
</reference>
<evidence type="ECO:0000313" key="3">
    <source>
        <dbReference type="EMBL" id="MBB4110481.1"/>
    </source>
</evidence>
<comment type="caution">
    <text evidence="3">The sequence shown here is derived from an EMBL/GenBank/DDBJ whole genome shotgun (WGS) entry which is preliminary data.</text>
</comment>
<evidence type="ECO:0000313" key="2">
    <source>
        <dbReference type="EMBL" id="GGH18136.1"/>
    </source>
</evidence>
<organism evidence="3 4">
    <name type="scientific">Pedobacter zeae</name>
    <dbReference type="NCBI Taxonomy" id="1737356"/>
    <lineage>
        <taxon>Bacteria</taxon>
        <taxon>Pseudomonadati</taxon>
        <taxon>Bacteroidota</taxon>
        <taxon>Sphingobacteriia</taxon>
        <taxon>Sphingobacteriales</taxon>
        <taxon>Sphingobacteriaceae</taxon>
        <taxon>Pedobacter</taxon>
    </lineage>
</organism>
<evidence type="ECO:0000313" key="4">
    <source>
        <dbReference type="Proteomes" id="UP000532273"/>
    </source>
</evidence>
<dbReference type="Proteomes" id="UP000642938">
    <property type="component" value="Unassembled WGS sequence"/>
</dbReference>
<reference evidence="2" key="1">
    <citation type="journal article" date="2014" name="Int. J. Syst. Evol. Microbiol.">
        <title>Complete genome of a new Firmicutes species belonging to the dominant human colonic microbiota ('Ruminococcus bicirculans') reveals two chromosomes and a selective capacity to utilize plant glucans.</title>
        <authorList>
            <consortium name="NISC Comparative Sequencing Program"/>
            <person name="Wegmann U."/>
            <person name="Louis P."/>
            <person name="Goesmann A."/>
            <person name="Henrissat B."/>
            <person name="Duncan S.H."/>
            <person name="Flint H.J."/>
        </authorList>
    </citation>
    <scope>NUCLEOTIDE SEQUENCE</scope>
    <source>
        <strain evidence="2">CGMCC 1.15287</strain>
    </source>
</reference>
<accession>A0A7W6P8V2</accession>
<dbReference type="InterPro" id="IPR018873">
    <property type="entry name" value="KilA-N_DNA-bd_domain"/>
</dbReference>
<gene>
    <name evidence="2" type="ORF">GCM10007422_42160</name>
    <name evidence="3" type="ORF">GGQ60_004509</name>
</gene>
<sequence length="188" mass="21983">MQIIKSIQNRIYEIRGERVMLDFDLALLYEVETKALNQAVKRNIKRFPDDFMFQLTTYEWQDIATQMDSLLSNNINTNRSQIVTGSQKHRGNLPYAFTEQGVAMLSGVLKSDKAINMNIAIMRAFVDVRRVLLKQSNINEQLTEIKERIGEHDVQLSELYDAMENLIDEKIAQLKWNDRQRIGFKIKE</sequence>
<evidence type="ECO:0000259" key="1">
    <source>
        <dbReference type="Pfam" id="PF10543"/>
    </source>
</evidence>
<feature type="domain" description="KilA-N DNA-binding" evidence="1">
    <location>
        <begin position="9"/>
        <end position="108"/>
    </location>
</feature>
<reference evidence="3 4" key="3">
    <citation type="submission" date="2020-08" db="EMBL/GenBank/DDBJ databases">
        <title>Genomic Encyclopedia of Type Strains, Phase IV (KMG-IV): sequencing the most valuable type-strain genomes for metagenomic binning, comparative biology and taxonomic classification.</title>
        <authorList>
            <person name="Goeker M."/>
        </authorList>
    </citation>
    <scope>NUCLEOTIDE SEQUENCE [LARGE SCALE GENOMIC DNA]</scope>
    <source>
        <strain evidence="3 4">DSM 100774</strain>
    </source>
</reference>
<protein>
    <recommendedName>
        <fullName evidence="1">KilA-N DNA-binding domain-containing protein</fullName>
    </recommendedName>
</protein>
<reference evidence="5" key="2">
    <citation type="journal article" date="2019" name="Int. J. Syst. Evol. Microbiol.">
        <title>The Global Catalogue of Microorganisms (GCM) 10K type strain sequencing project: providing services to taxonomists for standard genome sequencing and annotation.</title>
        <authorList>
            <consortium name="The Broad Institute Genomics Platform"/>
            <consortium name="The Broad Institute Genome Sequencing Center for Infectious Disease"/>
            <person name="Wu L."/>
            <person name="Ma J."/>
        </authorList>
    </citation>
    <scope>NUCLEOTIDE SEQUENCE [LARGE SCALE GENOMIC DNA]</scope>
    <source>
        <strain evidence="5">CGMCC 1.15287</strain>
    </source>
</reference>
<dbReference type="RefSeq" id="WP_183768326.1">
    <property type="nucleotide sequence ID" value="NZ_BMHZ01000004.1"/>
</dbReference>
<dbReference type="Pfam" id="PF10543">
    <property type="entry name" value="ORF6N"/>
    <property type="match status" value="1"/>
</dbReference>
<dbReference type="EMBL" id="JACIEF010000004">
    <property type="protein sequence ID" value="MBB4110481.1"/>
    <property type="molecule type" value="Genomic_DNA"/>
</dbReference>
<dbReference type="EMBL" id="BMHZ01000004">
    <property type="protein sequence ID" value="GGH18136.1"/>
    <property type="molecule type" value="Genomic_DNA"/>
</dbReference>
<evidence type="ECO:0000313" key="5">
    <source>
        <dbReference type="Proteomes" id="UP000642938"/>
    </source>
</evidence>
<proteinExistence type="predicted"/>